<protein>
    <submittedName>
        <fullName evidence="2">Uncharacterized protein</fullName>
    </submittedName>
</protein>
<evidence type="ECO:0000313" key="2">
    <source>
        <dbReference type="EMBL" id="GHC50737.1"/>
    </source>
</evidence>
<proteinExistence type="predicted"/>
<reference evidence="2" key="1">
    <citation type="journal article" date="2014" name="Int. J. Syst. Evol. Microbiol.">
        <title>Complete genome sequence of Corynebacterium casei LMG S-19264T (=DSM 44701T), isolated from a smear-ripened cheese.</title>
        <authorList>
            <consortium name="US DOE Joint Genome Institute (JGI-PGF)"/>
            <person name="Walter F."/>
            <person name="Albersmeier A."/>
            <person name="Kalinowski J."/>
            <person name="Ruckert C."/>
        </authorList>
    </citation>
    <scope>NUCLEOTIDE SEQUENCE</scope>
    <source>
        <strain evidence="2">KCTC 12988</strain>
    </source>
</reference>
<keyword evidence="1" id="KW-0472">Membrane</keyword>
<keyword evidence="1" id="KW-1133">Transmembrane helix</keyword>
<accession>A0A918WKB6</accession>
<evidence type="ECO:0000256" key="1">
    <source>
        <dbReference type="SAM" id="Phobius"/>
    </source>
</evidence>
<comment type="caution">
    <text evidence="2">The sequence shown here is derived from an EMBL/GenBank/DDBJ whole genome shotgun (WGS) entry which is preliminary data.</text>
</comment>
<name>A0A918WKB6_9BACT</name>
<feature type="transmembrane region" description="Helical" evidence="1">
    <location>
        <begin position="164"/>
        <end position="182"/>
    </location>
</feature>
<organism evidence="2 3">
    <name type="scientific">Roseibacillus persicicus</name>
    <dbReference type="NCBI Taxonomy" id="454148"/>
    <lineage>
        <taxon>Bacteria</taxon>
        <taxon>Pseudomonadati</taxon>
        <taxon>Verrucomicrobiota</taxon>
        <taxon>Verrucomicrobiia</taxon>
        <taxon>Verrucomicrobiales</taxon>
        <taxon>Verrucomicrobiaceae</taxon>
        <taxon>Roseibacillus</taxon>
    </lineage>
</organism>
<feature type="transmembrane region" description="Helical" evidence="1">
    <location>
        <begin position="135"/>
        <end position="158"/>
    </location>
</feature>
<dbReference type="Proteomes" id="UP000644507">
    <property type="component" value="Unassembled WGS sequence"/>
</dbReference>
<sequence>MELDIPIVPEPPELPKAFSYLARLSALEAERTYQIRSGHFTILSKGLADRTFPLSNIVELRLRFQPTRIQTNRYECLLKQKNGQRIKIANELYQGIADFSDQSNSYREWIHHLVREVGYHSPNCRMVTGCTAPVWWGYLLMLLAVYAFLIALVIIFAMAIPAAAITKVVFMVVMTPLAFRWFRKNREQRFNATEIPKDVLPS</sequence>
<keyword evidence="3" id="KW-1185">Reference proteome</keyword>
<dbReference type="EMBL" id="BMXI01000006">
    <property type="protein sequence ID" value="GHC50737.1"/>
    <property type="molecule type" value="Genomic_DNA"/>
</dbReference>
<reference evidence="2" key="2">
    <citation type="submission" date="2020-09" db="EMBL/GenBank/DDBJ databases">
        <authorList>
            <person name="Sun Q."/>
            <person name="Kim S."/>
        </authorList>
    </citation>
    <scope>NUCLEOTIDE SEQUENCE</scope>
    <source>
        <strain evidence="2">KCTC 12988</strain>
    </source>
</reference>
<keyword evidence="1" id="KW-0812">Transmembrane</keyword>
<dbReference type="AlphaFoldDB" id="A0A918WKB6"/>
<evidence type="ECO:0000313" key="3">
    <source>
        <dbReference type="Proteomes" id="UP000644507"/>
    </source>
</evidence>
<dbReference type="RefSeq" id="WP_194598377.1">
    <property type="nucleotide sequence ID" value="NZ_BMXI01000006.1"/>
</dbReference>
<gene>
    <name evidence="2" type="ORF">GCM10007100_16060</name>
</gene>